<dbReference type="EMBL" id="CAJNNW010026016">
    <property type="protein sequence ID" value="CAE8681983.1"/>
    <property type="molecule type" value="Genomic_DNA"/>
</dbReference>
<feature type="domain" description="Phosphatidate phosphatase APP1 catalytic" evidence="1">
    <location>
        <begin position="327"/>
        <end position="469"/>
    </location>
</feature>
<organism evidence="2 3">
    <name type="scientific">Polarella glacialis</name>
    <name type="common">Dinoflagellate</name>
    <dbReference type="NCBI Taxonomy" id="89957"/>
    <lineage>
        <taxon>Eukaryota</taxon>
        <taxon>Sar</taxon>
        <taxon>Alveolata</taxon>
        <taxon>Dinophyceae</taxon>
        <taxon>Suessiales</taxon>
        <taxon>Suessiaceae</taxon>
        <taxon>Polarella</taxon>
    </lineage>
</organism>
<name>A0A813JQ30_POLGL</name>
<sequence length="508" mass="56055">MAGICVPWLGPRGAPRSIRCLVAPSFGLLMLSVSCAPFTLSCWTAASSLFCGSHQASGPSHRPFRQSQWRPEGASALALAQDAEANRNMLAGAQSQQGRRWRNVGTATSGVSAPAARILPLRGASSRSDPGAGAGTRNEGQSNFFYPLQSLFSSPQYGIVAHDACARQSGDGWIVPIEAWVFRSNAGRHKKRLMLCMKILMEGRHGIRKLSDAERQRYEERGRLVLRNVGFRGAEKGRQLEFRFVGQNGKNQWRTLPVDTNEGGRISTEISLSASEVEELSAGTASLQIEVRGAGSEKRSSAAAAWRLGSRRPGQAHVHLAEERGLSVISDVDDTVKVTKVFAGKDVIVRNTFFKEYQAVEGMADLFQSWSKSLPGMSFHFVSNSPPEILEPLREFLDEEGFPRAPMHLRPLTGNDRENFKVKTVETILKQMPHRKFILIGDSGESDAKIYAELMRRFPQQVVKILIRQVHRSRAVEQDVFAGLDPSSWQVFKVGSDVDLKIEQLAVD</sequence>
<dbReference type="PANTHER" id="PTHR28208:SF1">
    <property type="entry name" value="FILAMENT ORGANIZATION PROTEIN APP1-LIKE, PUTATIVE (AFU_ORTHOLOGUE AFUA_1G06650)-RELATED"/>
    <property type="match status" value="1"/>
</dbReference>
<dbReference type="AlphaFoldDB" id="A0A813JQ30"/>
<reference evidence="2" key="1">
    <citation type="submission" date="2021-02" db="EMBL/GenBank/DDBJ databases">
        <authorList>
            <person name="Dougan E. K."/>
            <person name="Rhodes N."/>
            <person name="Thang M."/>
            <person name="Chan C."/>
        </authorList>
    </citation>
    <scope>NUCLEOTIDE SEQUENCE</scope>
</reference>
<comment type="caution">
    <text evidence="2">The sequence shown here is derived from an EMBL/GenBank/DDBJ whole genome shotgun (WGS) entry which is preliminary data.</text>
</comment>
<gene>
    <name evidence="2" type="ORF">PGLA2088_LOCUS22722</name>
</gene>
<dbReference type="Pfam" id="PF09949">
    <property type="entry name" value="APP1_cat"/>
    <property type="match status" value="1"/>
</dbReference>
<accession>A0A813JQ30</accession>
<protein>
    <recommendedName>
        <fullName evidence="1">Phosphatidate phosphatase APP1 catalytic domain-containing protein</fullName>
    </recommendedName>
</protein>
<dbReference type="PANTHER" id="PTHR28208">
    <property type="entry name" value="PHOSPHATIDATE PHOSPHATASE APP1"/>
    <property type="match status" value="1"/>
</dbReference>
<evidence type="ECO:0000259" key="1">
    <source>
        <dbReference type="Pfam" id="PF09949"/>
    </source>
</evidence>
<dbReference type="InterPro" id="IPR052935">
    <property type="entry name" value="Mg2+_PAP"/>
</dbReference>
<evidence type="ECO:0000313" key="2">
    <source>
        <dbReference type="EMBL" id="CAE8681983.1"/>
    </source>
</evidence>
<dbReference type="Proteomes" id="UP000626109">
    <property type="component" value="Unassembled WGS sequence"/>
</dbReference>
<proteinExistence type="predicted"/>
<dbReference type="GO" id="GO:0008195">
    <property type="term" value="F:phosphatidate phosphatase activity"/>
    <property type="evidence" value="ECO:0007669"/>
    <property type="project" value="InterPro"/>
</dbReference>
<evidence type="ECO:0000313" key="3">
    <source>
        <dbReference type="Proteomes" id="UP000626109"/>
    </source>
</evidence>
<dbReference type="InterPro" id="IPR019236">
    <property type="entry name" value="APP1_cat"/>
</dbReference>